<dbReference type="SUPFAM" id="SSF56801">
    <property type="entry name" value="Acetyl-CoA synthetase-like"/>
    <property type="match status" value="1"/>
</dbReference>
<organism evidence="3 4">
    <name type="scientific">Kitasatospora paranensis</name>
    <dbReference type="NCBI Taxonomy" id="258053"/>
    <lineage>
        <taxon>Bacteria</taxon>
        <taxon>Bacillati</taxon>
        <taxon>Actinomycetota</taxon>
        <taxon>Actinomycetes</taxon>
        <taxon>Kitasatosporales</taxon>
        <taxon>Streptomycetaceae</taxon>
        <taxon>Kitasatospora</taxon>
    </lineage>
</organism>
<dbReference type="Pfam" id="PF13193">
    <property type="entry name" value="AMP-binding_C"/>
    <property type="match status" value="1"/>
</dbReference>
<keyword evidence="4" id="KW-1185">Reference proteome</keyword>
<dbReference type="InterPro" id="IPR020845">
    <property type="entry name" value="AMP-binding_CS"/>
</dbReference>
<evidence type="ECO:0000313" key="3">
    <source>
        <dbReference type="EMBL" id="MFC7184344.1"/>
    </source>
</evidence>
<evidence type="ECO:0000313" key="4">
    <source>
        <dbReference type="Proteomes" id="UP001596435"/>
    </source>
</evidence>
<dbReference type="InterPro" id="IPR025110">
    <property type="entry name" value="AMP-bd_C"/>
</dbReference>
<dbReference type="PROSITE" id="PS00455">
    <property type="entry name" value="AMP_BINDING"/>
    <property type="match status" value="1"/>
</dbReference>
<accession>A0ABW2G4F5</accession>
<dbReference type="Gene3D" id="3.30.300.30">
    <property type="match status" value="1"/>
</dbReference>
<dbReference type="InterPro" id="IPR045851">
    <property type="entry name" value="AMP-bd_C_sf"/>
</dbReference>
<dbReference type="InterPro" id="IPR050237">
    <property type="entry name" value="ATP-dep_AMP-bd_enzyme"/>
</dbReference>
<gene>
    <name evidence="3" type="ORF">ACFQMG_32805</name>
</gene>
<feature type="domain" description="AMP-dependent synthetase/ligase" evidence="1">
    <location>
        <begin position="12"/>
        <end position="387"/>
    </location>
</feature>
<evidence type="ECO:0000259" key="1">
    <source>
        <dbReference type="Pfam" id="PF00501"/>
    </source>
</evidence>
<protein>
    <submittedName>
        <fullName evidence="3">AMP-binding protein</fullName>
    </submittedName>
</protein>
<feature type="domain" description="AMP-binding enzyme C-terminal" evidence="2">
    <location>
        <begin position="454"/>
        <end position="530"/>
    </location>
</feature>
<evidence type="ECO:0000259" key="2">
    <source>
        <dbReference type="Pfam" id="PF13193"/>
    </source>
</evidence>
<dbReference type="PANTHER" id="PTHR43767:SF1">
    <property type="entry name" value="NONRIBOSOMAL PEPTIDE SYNTHASE PES1 (EUROFUNG)-RELATED"/>
    <property type="match status" value="1"/>
</dbReference>
<dbReference type="Gene3D" id="3.40.50.12780">
    <property type="entry name" value="N-terminal domain of ligase-like"/>
    <property type="match status" value="1"/>
</dbReference>
<sequence length="546" mass="58069">MQPTLSDVFGAVARAVPDRECLVHGAVRRSYAEVLDRTERLGRLLASRGLGAHRERAELDPCASGQDHLALYLHNCPEYLEGLLGALAARVAPFNVNYRYTATELRQLFGDARPAVVVYHAAFAPVLAEVVADLPEPVLLLQVADGSGGPLLPGALDFEAALASAPADQPLPAASPDDLYLLYTGGTTGMPKGTMWRNGDFLHNLSGILYPPGASPEGAAAAVAAARGPRFLGTAPFMHGTGCVGALRSLFHGGMVAIPDVPHRLDVADVCRLIERERIDTASFVGEAFCRPIADELERGGHDVSSLRSALLSGGATQPTTLARLGALMPGARFADGLGASETMQLIRTDVEPGAPREAGVFSPLARACVVDESRTRLLKPGEESDGWLAAAEPLPLGYLGDPVKSAETFPTVEGQRLCVPGDRVRLLADGRIALRGRDSMTINSGGEKIFAEEVERAVFSHPAVVDVLVVGRPSERWGQEVTAMVRLAADLPAPSDEELREHAAGHIARYKLPKAFLRVPEVRRNAMGKPDYAWARALAAESVPL</sequence>
<dbReference type="InterPro" id="IPR000873">
    <property type="entry name" value="AMP-dep_synth/lig_dom"/>
</dbReference>
<name>A0ABW2G4F5_9ACTN</name>
<dbReference type="EMBL" id="JBHTAJ010000098">
    <property type="protein sequence ID" value="MFC7184344.1"/>
    <property type="molecule type" value="Genomic_DNA"/>
</dbReference>
<dbReference type="Proteomes" id="UP001596435">
    <property type="component" value="Unassembled WGS sequence"/>
</dbReference>
<dbReference type="Pfam" id="PF00501">
    <property type="entry name" value="AMP-binding"/>
    <property type="match status" value="1"/>
</dbReference>
<dbReference type="NCBIfam" id="NF005863">
    <property type="entry name" value="PRK07798.1"/>
    <property type="match status" value="1"/>
</dbReference>
<dbReference type="PANTHER" id="PTHR43767">
    <property type="entry name" value="LONG-CHAIN-FATTY-ACID--COA LIGASE"/>
    <property type="match status" value="1"/>
</dbReference>
<dbReference type="InterPro" id="IPR042099">
    <property type="entry name" value="ANL_N_sf"/>
</dbReference>
<dbReference type="RefSeq" id="WP_345708757.1">
    <property type="nucleotide sequence ID" value="NZ_BAABKV010000001.1"/>
</dbReference>
<proteinExistence type="predicted"/>
<comment type="caution">
    <text evidence="3">The sequence shown here is derived from an EMBL/GenBank/DDBJ whole genome shotgun (WGS) entry which is preliminary data.</text>
</comment>
<reference evidence="4" key="1">
    <citation type="journal article" date="2019" name="Int. J. Syst. Evol. Microbiol.">
        <title>The Global Catalogue of Microorganisms (GCM) 10K type strain sequencing project: providing services to taxonomists for standard genome sequencing and annotation.</title>
        <authorList>
            <consortium name="The Broad Institute Genomics Platform"/>
            <consortium name="The Broad Institute Genome Sequencing Center for Infectious Disease"/>
            <person name="Wu L."/>
            <person name="Ma J."/>
        </authorList>
    </citation>
    <scope>NUCLEOTIDE SEQUENCE [LARGE SCALE GENOMIC DNA]</scope>
    <source>
        <strain evidence="4">CGMCC 1.12859</strain>
    </source>
</reference>